<proteinExistence type="predicted"/>
<dbReference type="EMBL" id="LSRS01000002">
    <property type="protein sequence ID" value="KAF1086155.1"/>
    <property type="molecule type" value="Genomic_DNA"/>
</dbReference>
<dbReference type="OrthoDB" id="1809342at2"/>
<protein>
    <submittedName>
        <fullName evidence="1">Uncharacterized protein</fullName>
    </submittedName>
</protein>
<dbReference type="Proteomes" id="UP000798488">
    <property type="component" value="Unassembled WGS sequence"/>
</dbReference>
<dbReference type="RefSeq" id="WP_161821285.1">
    <property type="nucleotide sequence ID" value="NZ_LSRS01000002.1"/>
</dbReference>
<keyword evidence="2" id="KW-1185">Reference proteome</keyword>
<comment type="caution">
    <text evidence="1">The sequence shown here is derived from an EMBL/GenBank/DDBJ whole genome shotgun (WGS) entry which is preliminary data.</text>
</comment>
<sequence>MQVVLYKVIAKRTKDGFKTVKREVLGATGDDPNAYLDRLARILAVNLNTQHKREVDKLSKAATEPRAQPGA</sequence>
<reference evidence="1" key="1">
    <citation type="submission" date="2016-02" db="EMBL/GenBank/DDBJ databases">
        <title>Draft Genome Sequence of Sporotomaculum syntrophicum Strain FB, a Syntrophic Benzoate Degrader.</title>
        <authorList>
            <person name="Nobu M.K."/>
            <person name="Narihiro T."/>
            <person name="Qiu Y.-L."/>
            <person name="Ohashi A."/>
            <person name="Liu W.-T."/>
            <person name="Yuji S."/>
        </authorList>
    </citation>
    <scope>NUCLEOTIDE SEQUENCE</scope>
    <source>
        <strain evidence="1">FB</strain>
    </source>
</reference>
<gene>
    <name evidence="1" type="ORF">SPSYN_00896</name>
</gene>
<evidence type="ECO:0000313" key="2">
    <source>
        <dbReference type="Proteomes" id="UP000798488"/>
    </source>
</evidence>
<dbReference type="AlphaFoldDB" id="A0A9D3AX13"/>
<name>A0A9D3AX13_9FIRM</name>
<accession>A0A9D3AX13</accession>
<evidence type="ECO:0000313" key="1">
    <source>
        <dbReference type="EMBL" id="KAF1086155.1"/>
    </source>
</evidence>
<organism evidence="1 2">
    <name type="scientific">Sporotomaculum syntrophicum</name>
    <dbReference type="NCBI Taxonomy" id="182264"/>
    <lineage>
        <taxon>Bacteria</taxon>
        <taxon>Bacillati</taxon>
        <taxon>Bacillota</taxon>
        <taxon>Clostridia</taxon>
        <taxon>Eubacteriales</taxon>
        <taxon>Desulfallaceae</taxon>
        <taxon>Sporotomaculum</taxon>
    </lineage>
</organism>